<evidence type="ECO:0000313" key="2">
    <source>
        <dbReference type="EMBL" id="SDR67426.1"/>
    </source>
</evidence>
<gene>
    <name evidence="2" type="ORF">SAMN04488552_0396</name>
</gene>
<evidence type="ECO:0000256" key="1">
    <source>
        <dbReference type="SAM" id="Phobius"/>
    </source>
</evidence>
<evidence type="ECO:0008006" key="4">
    <source>
        <dbReference type="Google" id="ProtNLM"/>
    </source>
</evidence>
<protein>
    <recommendedName>
        <fullName evidence="4">CcmD family protein</fullName>
    </recommendedName>
</protein>
<organism evidence="2 3">
    <name type="scientific">Christiangramia echinicola</name>
    <dbReference type="NCBI Taxonomy" id="279359"/>
    <lineage>
        <taxon>Bacteria</taxon>
        <taxon>Pseudomonadati</taxon>
        <taxon>Bacteroidota</taxon>
        <taxon>Flavobacteriia</taxon>
        <taxon>Flavobacteriales</taxon>
        <taxon>Flavobacteriaceae</taxon>
        <taxon>Christiangramia</taxon>
    </lineage>
</organism>
<reference evidence="2 3" key="1">
    <citation type="submission" date="2016-10" db="EMBL/GenBank/DDBJ databases">
        <authorList>
            <person name="Varghese N."/>
            <person name="Submissions S."/>
        </authorList>
    </citation>
    <scope>NUCLEOTIDE SEQUENCE [LARGE SCALE GENOMIC DNA]</scope>
    <source>
        <strain evidence="2 3">Mar_2010_102</strain>
    </source>
</reference>
<accession>A0A1H1KYT5</accession>
<dbReference type="RefSeq" id="WP_156888630.1">
    <property type="nucleotide sequence ID" value="NZ_LT629745.1"/>
</dbReference>
<sequence>MDEVLFYFVVGASLVIVAGIWIKLRLDNSRQQKLIKKYLSELKILRKQRI</sequence>
<name>A0A1H1KYT5_9FLAO</name>
<keyword evidence="3" id="KW-1185">Reference proteome</keyword>
<keyword evidence="1" id="KW-0472">Membrane</keyword>
<feature type="transmembrane region" description="Helical" evidence="1">
    <location>
        <begin position="6"/>
        <end position="24"/>
    </location>
</feature>
<keyword evidence="1" id="KW-1133">Transmembrane helix</keyword>
<dbReference type="Proteomes" id="UP000198858">
    <property type="component" value="Chromosome I"/>
</dbReference>
<keyword evidence="1" id="KW-0812">Transmembrane</keyword>
<proteinExistence type="predicted"/>
<evidence type="ECO:0000313" key="3">
    <source>
        <dbReference type="Proteomes" id="UP000198858"/>
    </source>
</evidence>
<dbReference type="AlphaFoldDB" id="A0A1H1KYT5"/>
<dbReference type="EMBL" id="LT629745">
    <property type="protein sequence ID" value="SDR67426.1"/>
    <property type="molecule type" value="Genomic_DNA"/>
</dbReference>